<organism evidence="1 2">
    <name type="scientific">Rhodococcus opacus</name>
    <name type="common">Nocardia opaca</name>
    <dbReference type="NCBI Taxonomy" id="37919"/>
    <lineage>
        <taxon>Bacteria</taxon>
        <taxon>Bacillati</taxon>
        <taxon>Actinomycetota</taxon>
        <taxon>Actinomycetes</taxon>
        <taxon>Mycobacteriales</taxon>
        <taxon>Nocardiaceae</taxon>
        <taxon>Rhodococcus</taxon>
    </lineage>
</organism>
<dbReference type="EMBL" id="PUIO01000094">
    <property type="protein sequence ID" value="PQP14018.1"/>
    <property type="molecule type" value="Genomic_DNA"/>
</dbReference>
<evidence type="ECO:0000313" key="1">
    <source>
        <dbReference type="EMBL" id="PQP14018.1"/>
    </source>
</evidence>
<dbReference type="Proteomes" id="UP000239290">
    <property type="component" value="Unassembled WGS sequence"/>
</dbReference>
<comment type="caution">
    <text evidence="1">The sequence shown here is derived from an EMBL/GenBank/DDBJ whole genome shotgun (WGS) entry which is preliminary data.</text>
</comment>
<proteinExistence type="predicted"/>
<accession>A0A2S8IGX6</accession>
<evidence type="ECO:0000313" key="2">
    <source>
        <dbReference type="Proteomes" id="UP000239290"/>
    </source>
</evidence>
<sequence>MTQRVYLLELGCVEDHQLAQKHLRDNKLSLALADEEWVEKATSQRLVDGLYLEVWSEGTKGELEKLLSGHGWDFRVLDDREGKGYPAS</sequence>
<gene>
    <name evidence="1" type="ORF">C5613_41535</name>
</gene>
<reference evidence="2" key="1">
    <citation type="submission" date="2018-02" db="EMBL/GenBank/DDBJ databases">
        <title>Draft genome sequencing of Rhodococcus opacus KU647198.</title>
        <authorList>
            <person name="Zheng B.-X."/>
        </authorList>
    </citation>
    <scope>NUCLEOTIDE SEQUENCE [LARGE SCALE GENOMIC DNA]</scope>
    <source>
        <strain evidence="2">04-OD7</strain>
    </source>
</reference>
<dbReference type="AlphaFoldDB" id="A0A2S8IGX6"/>
<dbReference type="RefSeq" id="WP_105423675.1">
    <property type="nucleotide sequence ID" value="NZ_PUIO01000094.1"/>
</dbReference>
<name>A0A2S8IGX6_RHOOP</name>
<protein>
    <submittedName>
        <fullName evidence="1">Uncharacterized protein</fullName>
    </submittedName>
</protein>